<protein>
    <recommendedName>
        <fullName evidence="1">Putative membrane protein insertion efficiency factor</fullName>
    </recommendedName>
</protein>
<dbReference type="OrthoDB" id="9801753at2"/>
<name>A0A0E3ZC21_9FUSO</name>
<accession>A0A0E3ZC21</accession>
<keyword evidence="1" id="KW-1003">Cell membrane</keyword>
<dbReference type="HOGENOM" id="CLU_144811_6_0_0"/>
<dbReference type="PATRIC" id="fig|1069640.6.peg.1280"/>
<dbReference type="SMART" id="SM01234">
    <property type="entry name" value="Haemolytic"/>
    <property type="match status" value="1"/>
</dbReference>
<gene>
    <name evidence="2" type="ORF">VC03_06475</name>
</gene>
<keyword evidence="1" id="KW-0472">Membrane</keyword>
<evidence type="ECO:0000313" key="2">
    <source>
        <dbReference type="EMBL" id="AKC96101.1"/>
    </source>
</evidence>
<dbReference type="NCBIfam" id="TIGR00278">
    <property type="entry name" value="membrane protein insertion efficiency factor YidD"/>
    <property type="match status" value="1"/>
</dbReference>
<dbReference type="PANTHER" id="PTHR33383">
    <property type="entry name" value="MEMBRANE PROTEIN INSERTION EFFICIENCY FACTOR-RELATED"/>
    <property type="match status" value="1"/>
</dbReference>
<dbReference type="HAMAP" id="MF_00386">
    <property type="entry name" value="UPF0161_YidD"/>
    <property type="match status" value="1"/>
</dbReference>
<dbReference type="Proteomes" id="UP000033103">
    <property type="component" value="Chromosome"/>
</dbReference>
<dbReference type="EMBL" id="CP011280">
    <property type="protein sequence ID" value="AKC96101.1"/>
    <property type="molecule type" value="Genomic_DNA"/>
</dbReference>
<comment type="subcellular location">
    <subcellularLocation>
        <location evidence="1">Cell membrane</location>
        <topology evidence="1">Peripheral membrane protein</topology>
        <orientation evidence="1">Cytoplasmic side</orientation>
    </subcellularLocation>
</comment>
<dbReference type="GO" id="GO:0005886">
    <property type="term" value="C:plasma membrane"/>
    <property type="evidence" value="ECO:0007669"/>
    <property type="project" value="UniProtKB-SubCell"/>
</dbReference>
<comment type="similarity">
    <text evidence="1">Belongs to the UPF0161 family.</text>
</comment>
<reference evidence="2 3" key="1">
    <citation type="journal article" date="2012" name="BMC Genomics">
        <title>Genomic sequence analysis and characterization of Sneathia amnii sp. nov.</title>
        <authorList>
            <consortium name="Vaginal Microbiome Consortium (additional members)"/>
            <person name="Harwich M.D.Jr."/>
            <person name="Serrano M.G."/>
            <person name="Fettweis J.M."/>
            <person name="Alves J.M."/>
            <person name="Reimers M.A."/>
            <person name="Buck G.A."/>
            <person name="Jefferson K.K."/>
        </authorList>
    </citation>
    <scope>NUCLEOTIDE SEQUENCE [LARGE SCALE GENOMIC DNA]</scope>
    <source>
        <strain evidence="2 3">SN35</strain>
    </source>
</reference>
<dbReference type="AlphaFoldDB" id="A0A0E3ZC21"/>
<dbReference type="RefSeq" id="WP_046329205.1">
    <property type="nucleotide sequence ID" value="NZ_CAUPIC010000009.1"/>
</dbReference>
<sequence length="68" mass="7971">MKKILIKIIRIYQKVTKSNRRVCRFYPTCSTYAIQALEKYGIIKGTVLTIFRILRCNPLFKGGYDPLN</sequence>
<evidence type="ECO:0000256" key="1">
    <source>
        <dbReference type="HAMAP-Rule" id="MF_00386"/>
    </source>
</evidence>
<dbReference type="InterPro" id="IPR002696">
    <property type="entry name" value="Membr_insert_effic_factor_YidD"/>
</dbReference>
<proteinExistence type="inferred from homology"/>
<evidence type="ECO:0000313" key="3">
    <source>
        <dbReference type="Proteomes" id="UP000033103"/>
    </source>
</evidence>
<keyword evidence="3" id="KW-1185">Reference proteome</keyword>
<dbReference type="KEGG" id="sns:VC03_06475"/>
<dbReference type="PANTHER" id="PTHR33383:SF1">
    <property type="entry name" value="MEMBRANE PROTEIN INSERTION EFFICIENCY FACTOR-RELATED"/>
    <property type="match status" value="1"/>
</dbReference>
<organism evidence="2 3">
    <name type="scientific">Sneathia vaginalis</name>
    <dbReference type="NCBI Taxonomy" id="187101"/>
    <lineage>
        <taxon>Bacteria</taxon>
        <taxon>Fusobacteriati</taxon>
        <taxon>Fusobacteriota</taxon>
        <taxon>Fusobacteriia</taxon>
        <taxon>Fusobacteriales</taxon>
        <taxon>Leptotrichiaceae</taxon>
        <taxon>Sneathia</taxon>
    </lineage>
</organism>
<dbReference type="Pfam" id="PF01809">
    <property type="entry name" value="YidD"/>
    <property type="match status" value="1"/>
</dbReference>
<dbReference type="STRING" id="187101.VC03_06475"/>
<comment type="function">
    <text evidence="1">Could be involved in insertion of integral membrane proteins into the membrane.</text>
</comment>